<name>A0A1Q9E1B8_SYMMI</name>
<reference evidence="1 2" key="1">
    <citation type="submission" date="2016-02" db="EMBL/GenBank/DDBJ databases">
        <title>Genome analysis of coral dinoflagellate symbionts highlights evolutionary adaptations to a symbiotic lifestyle.</title>
        <authorList>
            <person name="Aranda M."/>
            <person name="Li Y."/>
            <person name="Liew Y.J."/>
            <person name="Baumgarten S."/>
            <person name="Simakov O."/>
            <person name="Wilson M."/>
            <person name="Piel J."/>
            <person name="Ashoor H."/>
            <person name="Bougouffa S."/>
            <person name="Bajic V.B."/>
            <person name="Ryu T."/>
            <person name="Ravasi T."/>
            <person name="Bayer T."/>
            <person name="Micklem G."/>
            <person name="Kim H."/>
            <person name="Bhak J."/>
            <person name="Lajeunesse T.C."/>
            <person name="Voolstra C.R."/>
        </authorList>
    </citation>
    <scope>NUCLEOTIDE SEQUENCE [LARGE SCALE GENOMIC DNA]</scope>
    <source>
        <strain evidence="1 2">CCMP2467</strain>
    </source>
</reference>
<evidence type="ECO:0000313" key="2">
    <source>
        <dbReference type="Proteomes" id="UP000186817"/>
    </source>
</evidence>
<accession>A0A1Q9E1B8</accession>
<sequence>MAGGYATAGLAEELDNLDDVRGRVRGGGLLEDGSLGQDSSNRVAVQNSSIAVPLLVRLSLTRGLQLPSVEGLRMEVKKFYDMHSREVTDSQVDDSAWFCRRLVVFVKMKAQKKLVSMDYDFQDLCLVVRPDLQELVDDIRAQQQPDEDDPEAAAEAPWGIRSHCLAP</sequence>
<proteinExistence type="predicted"/>
<dbReference type="OrthoDB" id="445121at2759"/>
<gene>
    <name evidence="1" type="ORF">AK812_SmicGene16033</name>
</gene>
<evidence type="ECO:0000313" key="1">
    <source>
        <dbReference type="EMBL" id="OLQ01226.1"/>
    </source>
</evidence>
<comment type="caution">
    <text evidence="1">The sequence shown here is derived from an EMBL/GenBank/DDBJ whole genome shotgun (WGS) entry which is preliminary data.</text>
</comment>
<dbReference type="AlphaFoldDB" id="A0A1Q9E1B8"/>
<organism evidence="1 2">
    <name type="scientific">Symbiodinium microadriaticum</name>
    <name type="common">Dinoflagellate</name>
    <name type="synonym">Zooxanthella microadriatica</name>
    <dbReference type="NCBI Taxonomy" id="2951"/>
    <lineage>
        <taxon>Eukaryota</taxon>
        <taxon>Sar</taxon>
        <taxon>Alveolata</taxon>
        <taxon>Dinophyceae</taxon>
        <taxon>Suessiales</taxon>
        <taxon>Symbiodiniaceae</taxon>
        <taxon>Symbiodinium</taxon>
    </lineage>
</organism>
<protein>
    <submittedName>
        <fullName evidence="1">Uncharacterized protein</fullName>
    </submittedName>
</protein>
<dbReference type="EMBL" id="LSRX01000300">
    <property type="protein sequence ID" value="OLQ01226.1"/>
    <property type="molecule type" value="Genomic_DNA"/>
</dbReference>
<dbReference type="Proteomes" id="UP000186817">
    <property type="component" value="Unassembled WGS sequence"/>
</dbReference>
<keyword evidence="2" id="KW-1185">Reference proteome</keyword>